<comment type="caution">
    <text evidence="1">The sequence shown here is derived from an EMBL/GenBank/DDBJ whole genome shotgun (WGS) entry which is preliminary data.</text>
</comment>
<sequence>MTGVVPDGFEAYVRVLHPIDVDDHRVVRWRDVAAATGRQVHPLVQWWRLIDAQGPLNPHSELWDGDDPETGALDQPDCHVLVELLARRTTTPDDAYFALWEGSGHLNGSGIMFGIDEAGHSFSTPIPVAATAARLVAGPRLQHPGRNYLVLAGALAEAFTIAELLGAQPWALSGNLVWPADHAWCIGTEVDFDSTIVGCSRAAANEILSCAELEALPIGPADSLQYDADRINR</sequence>
<dbReference type="Proteomes" id="UP000316256">
    <property type="component" value="Unassembled WGS sequence"/>
</dbReference>
<evidence type="ECO:0000313" key="2">
    <source>
        <dbReference type="Proteomes" id="UP000316256"/>
    </source>
</evidence>
<name>A0A541BM41_9NOCA</name>
<dbReference type="EMBL" id="VIGH01000003">
    <property type="protein sequence ID" value="TQF73396.1"/>
    <property type="molecule type" value="Genomic_DNA"/>
</dbReference>
<organism evidence="1 2">
    <name type="scientific">Rhodococcus spelaei</name>
    <dbReference type="NCBI Taxonomy" id="2546320"/>
    <lineage>
        <taxon>Bacteria</taxon>
        <taxon>Bacillati</taxon>
        <taxon>Actinomycetota</taxon>
        <taxon>Actinomycetes</taxon>
        <taxon>Mycobacteriales</taxon>
        <taxon>Nocardiaceae</taxon>
        <taxon>Rhodococcus</taxon>
    </lineage>
</organism>
<protein>
    <submittedName>
        <fullName evidence="1">Uncharacterized protein</fullName>
    </submittedName>
</protein>
<dbReference type="RefSeq" id="WP_142097299.1">
    <property type="nucleotide sequence ID" value="NZ_VIGH01000003.1"/>
</dbReference>
<keyword evidence="2" id="KW-1185">Reference proteome</keyword>
<reference evidence="1 2" key="1">
    <citation type="submission" date="2019-06" db="EMBL/GenBank/DDBJ databases">
        <title>Rhodococcus spaelei sp. nov., isolated from a cave.</title>
        <authorList>
            <person name="Lee S.D."/>
        </authorList>
    </citation>
    <scope>NUCLEOTIDE SEQUENCE [LARGE SCALE GENOMIC DNA]</scope>
    <source>
        <strain evidence="1 2">C9-5</strain>
    </source>
</reference>
<evidence type="ECO:0000313" key="1">
    <source>
        <dbReference type="EMBL" id="TQF73396.1"/>
    </source>
</evidence>
<gene>
    <name evidence="1" type="ORF">FK531_07790</name>
</gene>
<dbReference type="OrthoDB" id="2426596at2"/>
<accession>A0A541BM41</accession>
<dbReference type="AlphaFoldDB" id="A0A541BM41"/>
<proteinExistence type="predicted"/>